<reference evidence="9" key="1">
    <citation type="submission" date="2021-02" db="EMBL/GenBank/DDBJ databases">
        <authorList>
            <person name="Nowell W R."/>
        </authorList>
    </citation>
    <scope>NUCLEOTIDE SEQUENCE</scope>
</reference>
<dbReference type="GO" id="GO:0006635">
    <property type="term" value="P:fatty acid beta-oxidation"/>
    <property type="evidence" value="ECO:0007669"/>
    <property type="project" value="TreeGrafter"/>
</dbReference>
<dbReference type="InterPro" id="IPR020616">
    <property type="entry name" value="Thiolase_N"/>
</dbReference>
<organism evidence="9 11">
    <name type="scientific">Didymodactylos carnosus</name>
    <dbReference type="NCBI Taxonomy" id="1234261"/>
    <lineage>
        <taxon>Eukaryota</taxon>
        <taxon>Metazoa</taxon>
        <taxon>Spiralia</taxon>
        <taxon>Gnathifera</taxon>
        <taxon>Rotifera</taxon>
        <taxon>Eurotatoria</taxon>
        <taxon>Bdelloidea</taxon>
        <taxon>Philodinida</taxon>
        <taxon>Philodinidae</taxon>
        <taxon>Didymodactylos</taxon>
    </lineage>
</organism>
<feature type="domain" description="Thiolase C-terminal" evidence="8">
    <location>
        <begin position="275"/>
        <end position="397"/>
    </location>
</feature>
<protein>
    <recommendedName>
        <fullName evidence="12">Mitochondrial 3-ketoacyl-coa thiolase</fullName>
    </recommendedName>
</protein>
<dbReference type="Pfam" id="PF02803">
    <property type="entry name" value="Thiolase_C"/>
    <property type="match status" value="1"/>
</dbReference>
<accession>A0A813QR64</accession>
<dbReference type="SUPFAM" id="SSF53901">
    <property type="entry name" value="Thiolase-like"/>
    <property type="match status" value="2"/>
</dbReference>
<dbReference type="PANTHER" id="PTHR18919:SF107">
    <property type="entry name" value="ACETYL-COA ACETYLTRANSFERASE, CYTOSOLIC"/>
    <property type="match status" value="1"/>
</dbReference>
<dbReference type="PANTHER" id="PTHR18919">
    <property type="entry name" value="ACETYL-COA C-ACYLTRANSFERASE"/>
    <property type="match status" value="1"/>
</dbReference>
<evidence type="ECO:0000313" key="9">
    <source>
        <dbReference type="EMBL" id="CAF0771193.1"/>
    </source>
</evidence>
<feature type="active site" description="Proton acceptor" evidence="5">
    <location>
        <position position="384"/>
    </location>
</feature>
<dbReference type="PROSITE" id="PS00098">
    <property type="entry name" value="THIOLASE_1"/>
    <property type="match status" value="1"/>
</dbReference>
<comment type="similarity">
    <text evidence="2 6">Belongs to the thiolase-like superfamily. Thiolase family.</text>
</comment>
<evidence type="ECO:0000256" key="1">
    <source>
        <dbReference type="ARBA" id="ARBA00005189"/>
    </source>
</evidence>
<dbReference type="FunFam" id="3.40.47.10:FF:000010">
    <property type="entry name" value="Acetyl-CoA acetyltransferase (Thiolase)"/>
    <property type="match status" value="1"/>
</dbReference>
<dbReference type="NCBIfam" id="TIGR01930">
    <property type="entry name" value="AcCoA-C-Actrans"/>
    <property type="match status" value="1"/>
</dbReference>
<evidence type="ECO:0000259" key="8">
    <source>
        <dbReference type="Pfam" id="PF02803"/>
    </source>
</evidence>
<keyword evidence="3 6" id="KW-0808">Transferase</keyword>
<evidence type="ECO:0000313" key="10">
    <source>
        <dbReference type="EMBL" id="CAF3553296.1"/>
    </source>
</evidence>
<gene>
    <name evidence="9" type="ORF">GPM918_LOCUS1934</name>
    <name evidence="10" type="ORF">SRO942_LOCUS1934</name>
</gene>
<evidence type="ECO:0000256" key="5">
    <source>
        <dbReference type="PIRSR" id="PIRSR000429-1"/>
    </source>
</evidence>
<comment type="pathway">
    <text evidence="1">Lipid metabolism.</text>
</comment>
<dbReference type="PROSITE" id="PS00737">
    <property type="entry name" value="THIOLASE_2"/>
    <property type="match status" value="1"/>
</dbReference>
<dbReference type="AlphaFoldDB" id="A0A813QR64"/>
<dbReference type="PROSITE" id="PS00099">
    <property type="entry name" value="THIOLASE_3"/>
    <property type="match status" value="1"/>
</dbReference>
<evidence type="ECO:0000256" key="6">
    <source>
        <dbReference type="RuleBase" id="RU003557"/>
    </source>
</evidence>
<dbReference type="CDD" id="cd00751">
    <property type="entry name" value="thiolase"/>
    <property type="match status" value="1"/>
</dbReference>
<dbReference type="InterPro" id="IPR020610">
    <property type="entry name" value="Thiolase_AS"/>
</dbReference>
<dbReference type="InterPro" id="IPR020617">
    <property type="entry name" value="Thiolase_C"/>
</dbReference>
<dbReference type="Gene3D" id="3.40.47.10">
    <property type="match status" value="2"/>
</dbReference>
<feature type="active site" description="Proton acceptor" evidence="5">
    <location>
        <position position="354"/>
    </location>
</feature>
<evidence type="ECO:0008006" key="12">
    <source>
        <dbReference type="Google" id="ProtNLM"/>
    </source>
</evidence>
<dbReference type="OrthoDB" id="5404651at2759"/>
<proteinExistence type="inferred from homology"/>
<evidence type="ECO:0000256" key="3">
    <source>
        <dbReference type="ARBA" id="ARBA00022679"/>
    </source>
</evidence>
<sequence length="398" mass="42882">MALKKAVFIVGARRTPFGTYGGKLKDYSATKLQELANKAVLQQAKLSPEHVDSVFVGNVMQSSSDAAYLARHAALGAGVPIHVPALTVNRLCGSGFQSIISGAQEICLDDANVVLCGGSENMSQAPYAVRNARFGTRLGQDLKLEDTLWQGLTDEYAKVPMGITAENLATKYNITREQADKFAFDSQQRWKIANDKGYFKDEIEPIKTKNKKGVEESFDTDEHPRPQTTLEQLAKLPAVFKKEKGTVSAGNASGICDGAAAVLICDEQSLKKHNLKPLARLIAYHVTGVEPTIMGFGPVPAIQNLLKKTKKNVDDIDLFDINEAFAPQFLSCQQVLQIPLEKANVNGGAIALGHPLGSSGTRITGNLVYELQRRKGKYAVGAACIGGGQGIAVLLERV</sequence>
<feature type="domain" description="Thiolase N-terminal" evidence="7">
    <location>
        <begin position="7"/>
        <end position="267"/>
    </location>
</feature>
<dbReference type="EMBL" id="CAJOBC010000199">
    <property type="protein sequence ID" value="CAF3553296.1"/>
    <property type="molecule type" value="Genomic_DNA"/>
</dbReference>
<keyword evidence="4 6" id="KW-0012">Acyltransferase</keyword>
<dbReference type="Proteomes" id="UP000663829">
    <property type="component" value="Unassembled WGS sequence"/>
</dbReference>
<evidence type="ECO:0000313" key="11">
    <source>
        <dbReference type="Proteomes" id="UP000663829"/>
    </source>
</evidence>
<dbReference type="EMBL" id="CAJNOQ010000199">
    <property type="protein sequence ID" value="CAF0771193.1"/>
    <property type="molecule type" value="Genomic_DNA"/>
</dbReference>
<dbReference type="Pfam" id="PF00108">
    <property type="entry name" value="Thiolase_N"/>
    <property type="match status" value="1"/>
</dbReference>
<feature type="active site" description="Acyl-thioester intermediate" evidence="5">
    <location>
        <position position="92"/>
    </location>
</feature>
<evidence type="ECO:0000256" key="2">
    <source>
        <dbReference type="ARBA" id="ARBA00010982"/>
    </source>
</evidence>
<dbReference type="GO" id="GO:0005739">
    <property type="term" value="C:mitochondrion"/>
    <property type="evidence" value="ECO:0007669"/>
    <property type="project" value="TreeGrafter"/>
</dbReference>
<dbReference type="InterPro" id="IPR016039">
    <property type="entry name" value="Thiolase-like"/>
</dbReference>
<name>A0A813QR64_9BILA</name>
<dbReference type="Proteomes" id="UP000681722">
    <property type="component" value="Unassembled WGS sequence"/>
</dbReference>
<dbReference type="InterPro" id="IPR020615">
    <property type="entry name" value="Thiolase_acyl_enz_int_AS"/>
</dbReference>
<dbReference type="InterPro" id="IPR002155">
    <property type="entry name" value="Thiolase"/>
</dbReference>
<evidence type="ECO:0000259" key="7">
    <source>
        <dbReference type="Pfam" id="PF00108"/>
    </source>
</evidence>
<dbReference type="InterPro" id="IPR020613">
    <property type="entry name" value="Thiolase_CS"/>
</dbReference>
<dbReference type="PIRSF" id="PIRSF000429">
    <property type="entry name" value="Ac-CoA_Ac_transf"/>
    <property type="match status" value="1"/>
</dbReference>
<dbReference type="GO" id="GO:0003985">
    <property type="term" value="F:acetyl-CoA C-acetyltransferase activity"/>
    <property type="evidence" value="ECO:0007669"/>
    <property type="project" value="TreeGrafter"/>
</dbReference>
<keyword evidence="11" id="KW-1185">Reference proteome</keyword>
<evidence type="ECO:0000256" key="4">
    <source>
        <dbReference type="ARBA" id="ARBA00023315"/>
    </source>
</evidence>
<comment type="caution">
    <text evidence="9">The sequence shown here is derived from an EMBL/GenBank/DDBJ whole genome shotgun (WGS) entry which is preliminary data.</text>
</comment>